<name>A0AAE0IRT8_9PEZI</name>
<reference evidence="1" key="2">
    <citation type="submission" date="2023-06" db="EMBL/GenBank/DDBJ databases">
        <authorList>
            <consortium name="Lawrence Berkeley National Laboratory"/>
            <person name="Haridas S."/>
            <person name="Hensen N."/>
            <person name="Bonometti L."/>
            <person name="Westerberg I."/>
            <person name="Brannstrom I.O."/>
            <person name="Guillou S."/>
            <person name="Cros-Aarteil S."/>
            <person name="Calhoun S."/>
            <person name="Kuo A."/>
            <person name="Mondo S."/>
            <person name="Pangilinan J."/>
            <person name="Riley R."/>
            <person name="Labutti K."/>
            <person name="Andreopoulos B."/>
            <person name="Lipzen A."/>
            <person name="Chen C."/>
            <person name="Yanf M."/>
            <person name="Daum C."/>
            <person name="Ng V."/>
            <person name="Clum A."/>
            <person name="Steindorff A."/>
            <person name="Ohm R."/>
            <person name="Martin F."/>
            <person name="Silar P."/>
            <person name="Natvig D."/>
            <person name="Lalanne C."/>
            <person name="Gautier V."/>
            <person name="Ament-Velasquez S.L."/>
            <person name="Kruys A."/>
            <person name="Hutchinson M.I."/>
            <person name="Powell A.J."/>
            <person name="Barry K."/>
            <person name="Miller A.N."/>
            <person name="Grigoriev I.V."/>
            <person name="Debuchy R."/>
            <person name="Gladieux P."/>
            <person name="Thoren M.H."/>
            <person name="Johannesson H."/>
        </authorList>
    </citation>
    <scope>NUCLEOTIDE SEQUENCE</scope>
    <source>
        <strain evidence="1">CBS 118394</strain>
    </source>
</reference>
<keyword evidence="2" id="KW-1185">Reference proteome</keyword>
<dbReference type="Proteomes" id="UP001283341">
    <property type="component" value="Unassembled WGS sequence"/>
</dbReference>
<accession>A0AAE0IRT8</accession>
<evidence type="ECO:0000313" key="1">
    <source>
        <dbReference type="EMBL" id="KAK3329865.1"/>
    </source>
</evidence>
<evidence type="ECO:0000313" key="2">
    <source>
        <dbReference type="Proteomes" id="UP001283341"/>
    </source>
</evidence>
<proteinExistence type="predicted"/>
<comment type="caution">
    <text evidence="1">The sequence shown here is derived from an EMBL/GenBank/DDBJ whole genome shotgun (WGS) entry which is preliminary data.</text>
</comment>
<reference evidence="1" key="1">
    <citation type="journal article" date="2023" name="Mol. Phylogenet. Evol.">
        <title>Genome-scale phylogeny and comparative genomics of the fungal order Sordariales.</title>
        <authorList>
            <person name="Hensen N."/>
            <person name="Bonometti L."/>
            <person name="Westerberg I."/>
            <person name="Brannstrom I.O."/>
            <person name="Guillou S."/>
            <person name="Cros-Aarteil S."/>
            <person name="Calhoun S."/>
            <person name="Haridas S."/>
            <person name="Kuo A."/>
            <person name="Mondo S."/>
            <person name="Pangilinan J."/>
            <person name="Riley R."/>
            <person name="LaButti K."/>
            <person name="Andreopoulos B."/>
            <person name="Lipzen A."/>
            <person name="Chen C."/>
            <person name="Yan M."/>
            <person name="Daum C."/>
            <person name="Ng V."/>
            <person name="Clum A."/>
            <person name="Steindorff A."/>
            <person name="Ohm R.A."/>
            <person name="Martin F."/>
            <person name="Silar P."/>
            <person name="Natvig D.O."/>
            <person name="Lalanne C."/>
            <person name="Gautier V."/>
            <person name="Ament-Velasquez S.L."/>
            <person name="Kruys A."/>
            <person name="Hutchinson M.I."/>
            <person name="Powell A.J."/>
            <person name="Barry K."/>
            <person name="Miller A.N."/>
            <person name="Grigoriev I.V."/>
            <person name="Debuchy R."/>
            <person name="Gladieux P."/>
            <person name="Hiltunen Thoren M."/>
            <person name="Johannesson H."/>
        </authorList>
    </citation>
    <scope>NUCLEOTIDE SEQUENCE</scope>
    <source>
        <strain evidence="1">CBS 118394</strain>
    </source>
</reference>
<organism evidence="1 2">
    <name type="scientific">Apodospora peruviana</name>
    <dbReference type="NCBI Taxonomy" id="516989"/>
    <lineage>
        <taxon>Eukaryota</taxon>
        <taxon>Fungi</taxon>
        <taxon>Dikarya</taxon>
        <taxon>Ascomycota</taxon>
        <taxon>Pezizomycotina</taxon>
        <taxon>Sordariomycetes</taxon>
        <taxon>Sordariomycetidae</taxon>
        <taxon>Sordariales</taxon>
        <taxon>Lasiosphaeriaceae</taxon>
        <taxon>Apodospora</taxon>
    </lineage>
</organism>
<dbReference type="AlphaFoldDB" id="A0AAE0IRT8"/>
<protein>
    <submittedName>
        <fullName evidence="1">Uncharacterized protein</fullName>
    </submittedName>
</protein>
<dbReference type="EMBL" id="JAUEDM010000001">
    <property type="protein sequence ID" value="KAK3329865.1"/>
    <property type="molecule type" value="Genomic_DNA"/>
</dbReference>
<gene>
    <name evidence="1" type="ORF">B0H66DRAFT_39830</name>
</gene>
<sequence length="204" mass="22037">MIDIAVYRLAGQFLPLHVPGAAVRKSTEMDGSLAYLPVTEPGVALPDFRLTRYMTLTDETLQLCSVAITAAISEHPTWRNQSEQTPALMHDAHCGGVGVCCRTFWPAVALETRVRSSSSSWLGIWRGRRQFSVFAMIMTPHDSSTWTGGFSGARESLPEAPPIARNSGTIPAGMRATSGLLFLDQVCLTLGEAPAAVPLLVFGY</sequence>